<dbReference type="GO" id="GO:0016747">
    <property type="term" value="F:acyltransferase activity, transferring groups other than amino-acyl groups"/>
    <property type="evidence" value="ECO:0007669"/>
    <property type="project" value="InterPro"/>
</dbReference>
<dbReference type="Pfam" id="PF00583">
    <property type="entry name" value="Acetyltransf_1"/>
    <property type="match status" value="1"/>
</dbReference>
<dbReference type="PROSITE" id="PS51186">
    <property type="entry name" value="GNAT"/>
    <property type="match status" value="1"/>
</dbReference>
<dbReference type="PANTHER" id="PTHR43877">
    <property type="entry name" value="AMINOALKYLPHOSPHONATE N-ACETYLTRANSFERASE-RELATED-RELATED"/>
    <property type="match status" value="1"/>
</dbReference>
<evidence type="ECO:0000313" key="4">
    <source>
        <dbReference type="EMBL" id="NMP30701.1"/>
    </source>
</evidence>
<dbReference type="Gene3D" id="3.40.630.30">
    <property type="match status" value="1"/>
</dbReference>
<dbReference type="CDD" id="cd04301">
    <property type="entry name" value="NAT_SF"/>
    <property type="match status" value="1"/>
</dbReference>
<dbReference type="InterPro" id="IPR050832">
    <property type="entry name" value="Bact_Acetyltransf"/>
</dbReference>
<dbReference type="AlphaFoldDB" id="A0A7Y0LA74"/>
<dbReference type="InterPro" id="IPR000182">
    <property type="entry name" value="GNAT_dom"/>
</dbReference>
<keyword evidence="1 4" id="KW-0808">Transferase</keyword>
<name>A0A7Y0LA74_9GAMM</name>
<protein>
    <submittedName>
        <fullName evidence="4">GNAT family N-acetyltransferase</fullName>
    </submittedName>
</protein>
<dbReference type="SUPFAM" id="SSF55729">
    <property type="entry name" value="Acyl-CoA N-acyltransferases (Nat)"/>
    <property type="match status" value="1"/>
</dbReference>
<evidence type="ECO:0000313" key="5">
    <source>
        <dbReference type="Proteomes" id="UP000568664"/>
    </source>
</evidence>
<organism evidence="4 5">
    <name type="scientific">Thalassotalea algicola</name>
    <dbReference type="NCBI Taxonomy" id="2716224"/>
    <lineage>
        <taxon>Bacteria</taxon>
        <taxon>Pseudomonadati</taxon>
        <taxon>Pseudomonadota</taxon>
        <taxon>Gammaproteobacteria</taxon>
        <taxon>Alteromonadales</taxon>
        <taxon>Colwelliaceae</taxon>
        <taxon>Thalassotalea</taxon>
    </lineage>
</organism>
<evidence type="ECO:0000256" key="2">
    <source>
        <dbReference type="ARBA" id="ARBA00023315"/>
    </source>
</evidence>
<reference evidence="4 5" key="1">
    <citation type="submission" date="2020-04" db="EMBL/GenBank/DDBJ databases">
        <title>Thalassotalea sp. M1531, isolated from the surface of marine red alga.</title>
        <authorList>
            <person name="Pang L."/>
            <person name="Lu D.-C."/>
        </authorList>
    </citation>
    <scope>NUCLEOTIDE SEQUENCE [LARGE SCALE GENOMIC DNA]</scope>
    <source>
        <strain evidence="4 5">M1531</strain>
    </source>
</reference>
<gene>
    <name evidence="4" type="ORF">HII17_03915</name>
</gene>
<evidence type="ECO:0000256" key="1">
    <source>
        <dbReference type="ARBA" id="ARBA00022679"/>
    </source>
</evidence>
<dbReference type="EMBL" id="JABBXH010000001">
    <property type="protein sequence ID" value="NMP30701.1"/>
    <property type="molecule type" value="Genomic_DNA"/>
</dbReference>
<comment type="caution">
    <text evidence="4">The sequence shown here is derived from an EMBL/GenBank/DDBJ whole genome shotgun (WGS) entry which is preliminary data.</text>
</comment>
<evidence type="ECO:0000259" key="3">
    <source>
        <dbReference type="PROSITE" id="PS51186"/>
    </source>
</evidence>
<feature type="domain" description="N-acetyltransferase" evidence="3">
    <location>
        <begin position="3"/>
        <end position="207"/>
    </location>
</feature>
<dbReference type="InterPro" id="IPR016181">
    <property type="entry name" value="Acyl_CoA_acyltransferase"/>
</dbReference>
<proteinExistence type="predicted"/>
<dbReference type="RefSeq" id="WP_169073982.1">
    <property type="nucleotide sequence ID" value="NZ_JABBXH010000001.1"/>
</dbReference>
<dbReference type="PANTHER" id="PTHR43877:SF2">
    <property type="entry name" value="AMINOALKYLPHOSPHONATE N-ACETYLTRANSFERASE-RELATED"/>
    <property type="match status" value="1"/>
</dbReference>
<dbReference type="Proteomes" id="UP000568664">
    <property type="component" value="Unassembled WGS sequence"/>
</dbReference>
<keyword evidence="5" id="KW-1185">Reference proteome</keyword>
<accession>A0A7Y0LA74</accession>
<sequence length="207" mass="23209">MKIYIRPTYASDVEDVIPLMFSAGPEAYRYVFSQQSSNQALEFLREAYLRGGGEFGFSSHFVACQGDRVIGLLGLRQPNNNWPYAWSALTNILRYYSLVDALKVLVRGLKFEQIVKPTVRNRLCIHNLAVSESCQGLGVGRQLIEYAVNQAQALGFSHVCLDVAETNPKAKALYQRLGFITQSHHVGNLNSTYGKGVSHDYMELILK</sequence>
<keyword evidence="2" id="KW-0012">Acyltransferase</keyword>